<dbReference type="Gene3D" id="3.20.20.70">
    <property type="entry name" value="Aldolase class I"/>
    <property type="match status" value="1"/>
</dbReference>
<dbReference type="PIRSF" id="PIRSF001365">
    <property type="entry name" value="DHDPS"/>
    <property type="match status" value="1"/>
</dbReference>
<evidence type="ECO:0000256" key="6">
    <source>
        <dbReference type="SAM" id="MobiDB-lite"/>
    </source>
</evidence>
<dbReference type="SUPFAM" id="SSF51569">
    <property type="entry name" value="Aldolase"/>
    <property type="match status" value="1"/>
</dbReference>
<dbReference type="OrthoDB" id="9778880at2"/>
<sequence length="316" mass="33174">MLAMTFSGVTAYPVTPLLPGGALDLDSLERSVATLARSGVDGIVVLGTSGLFAYLDANERAEVVRTAVRAAAGSGTPVGVGISAVTTREVLQLAYSAENNGADGLVLSPVSYVPLVSPEIADQVETVASAVSLPLCLYNNPSTTGFTYPVELAAELSWLDSVVAFKDTASSGRLFHSRQLLFAQQAEPGTVHGVSRDQLIVDEHPVAAWHSGMAALLAPQFVAYHRAVLEGREAEAVAWAEALRPLMQLMGRERPLSVLYALAEVCGVRTGAPRRPLLPIPSHGKRALAEAVARLRDAAPSSSPQHVPGPQHPPVP</sequence>
<evidence type="ECO:0000256" key="3">
    <source>
        <dbReference type="ARBA" id="ARBA00023270"/>
    </source>
</evidence>
<dbReference type="RefSeq" id="WP_121845427.1">
    <property type="nucleotide sequence ID" value="NZ_PHOA01000015.1"/>
</dbReference>
<dbReference type="Proteomes" id="UP000277871">
    <property type="component" value="Unassembled WGS sequence"/>
</dbReference>
<dbReference type="GO" id="GO:0044281">
    <property type="term" value="P:small molecule metabolic process"/>
    <property type="evidence" value="ECO:0007669"/>
    <property type="project" value="UniProtKB-ARBA"/>
</dbReference>
<dbReference type="EMBL" id="RDEX01000001">
    <property type="protein sequence ID" value="RLY94914.1"/>
    <property type="molecule type" value="Genomic_DNA"/>
</dbReference>
<reference evidence="7 8" key="1">
    <citation type="submission" date="2018-10" db="EMBL/GenBank/DDBJ databases">
        <title>Kocuria tytonicola, new bacteria from the preen glands of American barn owls (Tyto furcata).</title>
        <authorList>
            <person name="Braun M.S."/>
            <person name="Wang E."/>
            <person name="Zimmermann S."/>
            <person name="Boutin S."/>
            <person name="Wagner H."/>
            <person name="Wink M."/>
        </authorList>
    </citation>
    <scope>NUCLEOTIDE SEQUENCE [LARGE SCALE GENOMIC DNA]</scope>
    <source>
        <strain evidence="7 8">473</strain>
    </source>
</reference>
<feature type="active site" description="Proton donor/acceptor" evidence="5">
    <location>
        <position position="138"/>
    </location>
</feature>
<dbReference type="PANTHER" id="PTHR12128">
    <property type="entry name" value="DIHYDRODIPICOLINATE SYNTHASE"/>
    <property type="match status" value="1"/>
</dbReference>
<gene>
    <name evidence="7" type="ORF">EAE32_07290</name>
</gene>
<dbReference type="Pfam" id="PF00701">
    <property type="entry name" value="DHDPS"/>
    <property type="match status" value="1"/>
</dbReference>
<evidence type="ECO:0000313" key="7">
    <source>
        <dbReference type="EMBL" id="RLY94914.1"/>
    </source>
</evidence>
<comment type="similarity">
    <text evidence="1 4">Belongs to the DapA family.</text>
</comment>
<keyword evidence="8" id="KW-1185">Reference proteome</keyword>
<comment type="caution">
    <text evidence="7">The sequence shown here is derived from an EMBL/GenBank/DDBJ whole genome shotgun (WGS) entry which is preliminary data.</text>
</comment>
<dbReference type="GO" id="GO:0008840">
    <property type="term" value="F:4-hydroxy-tetrahydrodipicolinate synthase activity"/>
    <property type="evidence" value="ECO:0007669"/>
    <property type="project" value="TreeGrafter"/>
</dbReference>
<dbReference type="PANTHER" id="PTHR12128:SF66">
    <property type="entry name" value="4-HYDROXY-2-OXOGLUTARATE ALDOLASE, MITOCHONDRIAL"/>
    <property type="match status" value="1"/>
</dbReference>
<feature type="compositionally biased region" description="Low complexity" evidence="6">
    <location>
        <begin position="300"/>
        <end position="309"/>
    </location>
</feature>
<evidence type="ECO:0000256" key="1">
    <source>
        <dbReference type="ARBA" id="ARBA00007592"/>
    </source>
</evidence>
<organism evidence="7 8">
    <name type="scientific">Kocuria tytonicola</name>
    <dbReference type="NCBI Taxonomy" id="2055946"/>
    <lineage>
        <taxon>Bacteria</taxon>
        <taxon>Bacillati</taxon>
        <taxon>Actinomycetota</taxon>
        <taxon>Actinomycetes</taxon>
        <taxon>Micrococcales</taxon>
        <taxon>Micrococcaceae</taxon>
        <taxon>Kocuria</taxon>
    </lineage>
</organism>
<dbReference type="AlphaFoldDB" id="A0A3L9LYG3"/>
<proteinExistence type="inferred from homology"/>
<dbReference type="PROSITE" id="PS00666">
    <property type="entry name" value="DHDPS_2"/>
    <property type="match status" value="1"/>
</dbReference>
<accession>A0A3L9LYG3</accession>
<name>A0A3L9LYG3_9MICC</name>
<dbReference type="SMART" id="SM01130">
    <property type="entry name" value="DHDPS"/>
    <property type="match status" value="1"/>
</dbReference>
<evidence type="ECO:0000256" key="2">
    <source>
        <dbReference type="ARBA" id="ARBA00023239"/>
    </source>
</evidence>
<dbReference type="InterPro" id="IPR013785">
    <property type="entry name" value="Aldolase_TIM"/>
</dbReference>
<evidence type="ECO:0000313" key="8">
    <source>
        <dbReference type="Proteomes" id="UP000277871"/>
    </source>
</evidence>
<feature type="region of interest" description="Disordered" evidence="6">
    <location>
        <begin position="297"/>
        <end position="316"/>
    </location>
</feature>
<keyword evidence="3" id="KW-0704">Schiff base</keyword>
<protein>
    <submittedName>
        <fullName evidence="7">Dihydrodipicolinate synthase family protein</fullName>
    </submittedName>
</protein>
<dbReference type="GO" id="GO:0005829">
    <property type="term" value="C:cytosol"/>
    <property type="evidence" value="ECO:0007669"/>
    <property type="project" value="TreeGrafter"/>
</dbReference>
<dbReference type="CDD" id="cd00408">
    <property type="entry name" value="DHDPS-like"/>
    <property type="match status" value="1"/>
</dbReference>
<evidence type="ECO:0000256" key="5">
    <source>
        <dbReference type="PIRSR" id="PIRSR001365-1"/>
    </source>
</evidence>
<dbReference type="PRINTS" id="PR00146">
    <property type="entry name" value="DHPICSNTHASE"/>
</dbReference>
<evidence type="ECO:0000256" key="4">
    <source>
        <dbReference type="PIRNR" id="PIRNR001365"/>
    </source>
</evidence>
<dbReference type="InterPro" id="IPR020625">
    <property type="entry name" value="Schiff_base-form_aldolases_AS"/>
</dbReference>
<keyword evidence="2 4" id="KW-0456">Lyase</keyword>
<dbReference type="InterPro" id="IPR002220">
    <property type="entry name" value="DapA-like"/>
</dbReference>
<feature type="active site" description="Schiff-base intermediate with substrate" evidence="5">
    <location>
        <position position="166"/>
    </location>
</feature>